<dbReference type="Proteomes" id="UP000477543">
    <property type="component" value="Unassembled WGS sequence"/>
</dbReference>
<evidence type="ECO:0000313" key="3">
    <source>
        <dbReference type="EMBL" id="NAZ15468.1"/>
    </source>
</evidence>
<evidence type="ECO:0000256" key="1">
    <source>
        <dbReference type="SAM" id="MobiDB-lite"/>
    </source>
</evidence>
<name>A0A365YJL4_9MICC</name>
<feature type="transmembrane region" description="Helical" evidence="2">
    <location>
        <begin position="28"/>
        <end position="46"/>
    </location>
</feature>
<evidence type="ECO:0000313" key="6">
    <source>
        <dbReference type="Proteomes" id="UP000477543"/>
    </source>
</evidence>
<keyword evidence="5" id="KW-1185">Reference proteome</keyword>
<keyword evidence="2" id="KW-1133">Transmembrane helix</keyword>
<feature type="compositionally biased region" description="Basic and acidic residues" evidence="1">
    <location>
        <begin position="72"/>
        <end position="93"/>
    </location>
</feature>
<proteinExistence type="predicted"/>
<reference evidence="3 6" key="2">
    <citation type="submission" date="2020-01" db="EMBL/GenBank/DDBJ databases">
        <title>Glutamicibacter soli M275.</title>
        <authorList>
            <person name="Meng X."/>
        </authorList>
    </citation>
    <scope>NUCLEOTIDE SEQUENCE [LARGE SCALE GENOMIC DNA]</scope>
    <source>
        <strain evidence="3 6">M275</strain>
    </source>
</reference>
<sequence length="93" mass="10639">MNAIYASVILASTRNTFGTEKASDYGPGFLGFVFTAVMVVAGIFLMRDMVRRVRRVRYQSEAEQRQQQMMDEGEKRTLEEPDEPIDPKTSEDK</sequence>
<dbReference type="Proteomes" id="UP000252167">
    <property type="component" value="Unassembled WGS sequence"/>
</dbReference>
<gene>
    <name evidence="4" type="ORF">C1H84_05595</name>
    <name evidence="3" type="ORF">GT020_05205</name>
</gene>
<reference evidence="4 5" key="1">
    <citation type="submission" date="2018-01" db="EMBL/GenBank/DDBJ databases">
        <title>Glutamicibacter soli strain NHPC-3 Whole genome sequence and assembly.</title>
        <authorList>
            <person name="Choudhury P."/>
            <person name="Gupta D."/>
            <person name="Sengupta K."/>
            <person name="Jawed A."/>
            <person name="Sultana N."/>
            <person name="Saha P."/>
        </authorList>
    </citation>
    <scope>NUCLEOTIDE SEQUENCE [LARGE SCALE GENOMIC DNA]</scope>
    <source>
        <strain evidence="4 5">NHPC-3</strain>
    </source>
</reference>
<evidence type="ECO:0000256" key="2">
    <source>
        <dbReference type="SAM" id="Phobius"/>
    </source>
</evidence>
<keyword evidence="2" id="KW-0812">Transmembrane</keyword>
<accession>A0A365YJL4</accession>
<organism evidence="4 5">
    <name type="scientific">Glutamicibacter soli</name>
    <dbReference type="NCBI Taxonomy" id="453836"/>
    <lineage>
        <taxon>Bacteria</taxon>
        <taxon>Bacillati</taxon>
        <taxon>Actinomycetota</taxon>
        <taxon>Actinomycetes</taxon>
        <taxon>Micrococcales</taxon>
        <taxon>Micrococcaceae</taxon>
        <taxon>Glutamicibacter</taxon>
    </lineage>
</organism>
<feature type="region of interest" description="Disordered" evidence="1">
    <location>
        <begin position="57"/>
        <end position="93"/>
    </location>
</feature>
<protein>
    <submittedName>
        <fullName evidence="4">Uncharacterized protein</fullName>
    </submittedName>
</protein>
<dbReference type="EMBL" id="WYDN01000003">
    <property type="protein sequence ID" value="NAZ15468.1"/>
    <property type="molecule type" value="Genomic_DNA"/>
</dbReference>
<dbReference type="EMBL" id="POAF01000002">
    <property type="protein sequence ID" value="RBM02901.1"/>
    <property type="molecule type" value="Genomic_DNA"/>
</dbReference>
<comment type="caution">
    <text evidence="4">The sequence shown here is derived from an EMBL/GenBank/DDBJ whole genome shotgun (WGS) entry which is preliminary data.</text>
</comment>
<dbReference type="AlphaFoldDB" id="A0A365YJL4"/>
<evidence type="ECO:0000313" key="5">
    <source>
        <dbReference type="Proteomes" id="UP000252167"/>
    </source>
</evidence>
<evidence type="ECO:0000313" key="4">
    <source>
        <dbReference type="EMBL" id="RBM02901.1"/>
    </source>
</evidence>
<dbReference type="RefSeq" id="WP_053797498.1">
    <property type="nucleotide sequence ID" value="NZ_CM125969.1"/>
</dbReference>
<keyword evidence="2" id="KW-0472">Membrane</keyword>